<keyword evidence="3" id="KW-1185">Reference proteome</keyword>
<evidence type="ECO:0000313" key="2">
    <source>
        <dbReference type="EMBL" id="WFD02494.1"/>
    </source>
</evidence>
<organism evidence="2 3">
    <name type="scientific">Malassezia obtusa</name>
    <dbReference type="NCBI Taxonomy" id="76774"/>
    <lineage>
        <taxon>Eukaryota</taxon>
        <taxon>Fungi</taxon>
        <taxon>Dikarya</taxon>
        <taxon>Basidiomycota</taxon>
        <taxon>Ustilaginomycotina</taxon>
        <taxon>Malasseziomycetes</taxon>
        <taxon>Malasseziales</taxon>
        <taxon>Malasseziaceae</taxon>
        <taxon>Malassezia</taxon>
    </lineage>
</organism>
<gene>
    <name evidence="2" type="ORF">MOBT1_001177</name>
</gene>
<name>A0AAF0IST9_9BASI</name>
<dbReference type="Proteomes" id="UP001214603">
    <property type="component" value="Chromosome 2"/>
</dbReference>
<proteinExistence type="predicted"/>
<protein>
    <submittedName>
        <fullName evidence="2">Uncharacterized protein</fullName>
    </submittedName>
</protein>
<evidence type="ECO:0000313" key="3">
    <source>
        <dbReference type="Proteomes" id="UP001214603"/>
    </source>
</evidence>
<evidence type="ECO:0000256" key="1">
    <source>
        <dbReference type="SAM" id="SignalP"/>
    </source>
</evidence>
<reference evidence="2" key="1">
    <citation type="submission" date="2023-03" db="EMBL/GenBank/DDBJ databases">
        <title>Mating type loci evolution in Malassezia.</title>
        <authorList>
            <person name="Coelho M.A."/>
        </authorList>
    </citation>
    <scope>NUCLEOTIDE SEQUENCE</scope>
    <source>
        <strain evidence="2">CBS 7876</strain>
    </source>
</reference>
<feature type="signal peptide" evidence="1">
    <location>
        <begin position="1"/>
        <end position="25"/>
    </location>
</feature>
<sequence>MARTTRAACWLWAALVLASLAVVLAQETPIKSPTNPYFTPKQTFTPITTLQSAPSGTVIVMTGVGPSETPGKYTWNYTAPASTLQPTQNPALSSSLAKSIDMRSSASNLEPDPEHLQTVGSAAALRVNYVVFALAVALGIAVVQL</sequence>
<dbReference type="EMBL" id="CP119935">
    <property type="protein sequence ID" value="WFD02494.1"/>
    <property type="molecule type" value="Genomic_DNA"/>
</dbReference>
<feature type="chain" id="PRO_5042146818" evidence="1">
    <location>
        <begin position="26"/>
        <end position="145"/>
    </location>
</feature>
<accession>A0AAF0IST9</accession>
<keyword evidence="1" id="KW-0732">Signal</keyword>
<dbReference type="AlphaFoldDB" id="A0AAF0IST9"/>